<sequence length="160" mass="17243">MWMAKSASEGKSGGQVKVGGAAAPAAIVVVVSINRPGRAAPPSPPPPPPPTDFTCFRCKAAAGSFLSELHTPSHHSFLNYSISASLLERVNCPGASGQDYVHVFPELPPVSLWTLQSWLGSMADVYATLHTNYGSYWMRSMGQHEARLDPLLLRFPPRKT</sequence>
<reference evidence="1 2" key="1">
    <citation type="submission" date="2013-12" db="EMBL/GenBank/DDBJ databases">
        <title>Draft genome of the parsitic nematode Ancylostoma duodenale.</title>
        <authorList>
            <person name="Mitreva M."/>
        </authorList>
    </citation>
    <scope>NUCLEOTIDE SEQUENCE [LARGE SCALE GENOMIC DNA]</scope>
    <source>
        <strain evidence="1 2">Zhejiang</strain>
    </source>
</reference>
<dbReference type="EMBL" id="KN753016">
    <property type="protein sequence ID" value="KIH49529.1"/>
    <property type="molecule type" value="Genomic_DNA"/>
</dbReference>
<evidence type="ECO:0000313" key="2">
    <source>
        <dbReference type="Proteomes" id="UP000054047"/>
    </source>
</evidence>
<name>A0A0C2FS97_9BILA</name>
<accession>A0A0C2FS97</accession>
<organism evidence="1 2">
    <name type="scientific">Ancylostoma duodenale</name>
    <dbReference type="NCBI Taxonomy" id="51022"/>
    <lineage>
        <taxon>Eukaryota</taxon>
        <taxon>Metazoa</taxon>
        <taxon>Ecdysozoa</taxon>
        <taxon>Nematoda</taxon>
        <taxon>Chromadorea</taxon>
        <taxon>Rhabditida</taxon>
        <taxon>Rhabditina</taxon>
        <taxon>Rhabditomorpha</taxon>
        <taxon>Strongyloidea</taxon>
        <taxon>Ancylostomatidae</taxon>
        <taxon>Ancylostomatinae</taxon>
        <taxon>Ancylostoma</taxon>
    </lineage>
</organism>
<proteinExistence type="predicted"/>
<dbReference type="Proteomes" id="UP000054047">
    <property type="component" value="Unassembled WGS sequence"/>
</dbReference>
<protein>
    <submittedName>
        <fullName evidence="1">Uncharacterized protein</fullName>
    </submittedName>
</protein>
<keyword evidence="2" id="KW-1185">Reference proteome</keyword>
<evidence type="ECO:0000313" key="1">
    <source>
        <dbReference type="EMBL" id="KIH49529.1"/>
    </source>
</evidence>
<gene>
    <name evidence="1" type="ORF">ANCDUO_20396</name>
</gene>
<dbReference type="AlphaFoldDB" id="A0A0C2FS97"/>